<dbReference type="RefSeq" id="WP_043192571.1">
    <property type="nucleotide sequence ID" value="NZ_CP009533.1"/>
</dbReference>
<dbReference type="STRING" id="216142.LT40_18865"/>
<evidence type="ECO:0000313" key="2">
    <source>
        <dbReference type="Proteomes" id="UP000029499"/>
    </source>
</evidence>
<dbReference type="KEGG" id="prh:LT40_18865"/>
<organism evidence="1 2">
    <name type="scientific">Pseudomonas rhizosphaerae</name>
    <dbReference type="NCBI Taxonomy" id="216142"/>
    <lineage>
        <taxon>Bacteria</taxon>
        <taxon>Pseudomonadati</taxon>
        <taxon>Pseudomonadota</taxon>
        <taxon>Gammaproteobacteria</taxon>
        <taxon>Pseudomonadales</taxon>
        <taxon>Pseudomonadaceae</taxon>
        <taxon>Pseudomonas</taxon>
    </lineage>
</organism>
<evidence type="ECO:0000313" key="1">
    <source>
        <dbReference type="EMBL" id="AIS19337.1"/>
    </source>
</evidence>
<reference evidence="1 2" key="1">
    <citation type="journal article" date="2015" name="J. Biotechnol.">
        <title>Complete genome sequence of Pseudomonas rhizosphaerae IH5T (=DSM 16299T), a phosphate-solubilizing rhizobacterium for bacterial biofertilizer.</title>
        <authorList>
            <person name="Kwak Y."/>
            <person name="Jung B.K."/>
            <person name="Shin J.H."/>
        </authorList>
    </citation>
    <scope>NUCLEOTIDE SEQUENCE [LARGE SCALE GENOMIC DNA]</scope>
    <source>
        <strain evidence="1">DSM 16299</strain>
    </source>
</reference>
<dbReference type="Proteomes" id="UP000029499">
    <property type="component" value="Chromosome"/>
</dbReference>
<dbReference type="HOGENOM" id="CLU_2082797_0_0_6"/>
<dbReference type="EMBL" id="CP009533">
    <property type="protein sequence ID" value="AIS19337.1"/>
    <property type="molecule type" value="Genomic_DNA"/>
</dbReference>
<proteinExistence type="predicted"/>
<keyword evidence="2" id="KW-1185">Reference proteome</keyword>
<protein>
    <submittedName>
        <fullName evidence="1">Uncharacterized protein</fullName>
    </submittedName>
</protein>
<accession>A0A089YY06</accession>
<dbReference type="OrthoDB" id="7003789at2"/>
<gene>
    <name evidence="1" type="ORF">LT40_18865</name>
</gene>
<sequence length="122" mass="12813">MIRIKGTVGHLPVDLAIEIDAQDWAHLAGHFTRLPEAATGSEGASTTATTAAHSKTGDDGAWHSVLLLLEQAGRIEGPALLDQVQGLVGDVAAGKRMLVRLRHCPQVKVEAGADAPVYCWVG</sequence>
<name>A0A089YY06_9PSED</name>
<dbReference type="AlphaFoldDB" id="A0A089YY06"/>